<organism evidence="1 2">
    <name type="scientific">Candidatus Kaiserbacteria bacterium RIFCSPHIGHO2_01_FULL_56_24</name>
    <dbReference type="NCBI Taxonomy" id="1798487"/>
    <lineage>
        <taxon>Bacteria</taxon>
        <taxon>Candidatus Kaiseribacteriota</taxon>
    </lineage>
</organism>
<dbReference type="Proteomes" id="UP000176377">
    <property type="component" value="Unassembled WGS sequence"/>
</dbReference>
<dbReference type="AlphaFoldDB" id="A0A1F6DE70"/>
<comment type="caution">
    <text evidence="1">The sequence shown here is derived from an EMBL/GenBank/DDBJ whole genome shotgun (WGS) entry which is preliminary data.</text>
</comment>
<gene>
    <name evidence="1" type="ORF">A2765_03980</name>
</gene>
<dbReference type="EMBL" id="MFLA01000016">
    <property type="protein sequence ID" value="OGG59719.1"/>
    <property type="molecule type" value="Genomic_DNA"/>
</dbReference>
<proteinExistence type="predicted"/>
<name>A0A1F6DE70_9BACT</name>
<evidence type="ECO:0000313" key="1">
    <source>
        <dbReference type="EMBL" id="OGG59719.1"/>
    </source>
</evidence>
<accession>A0A1F6DE70</accession>
<reference evidence="1 2" key="1">
    <citation type="journal article" date="2016" name="Nat. Commun.">
        <title>Thousands of microbial genomes shed light on interconnected biogeochemical processes in an aquifer system.</title>
        <authorList>
            <person name="Anantharaman K."/>
            <person name="Brown C.T."/>
            <person name="Hug L.A."/>
            <person name="Sharon I."/>
            <person name="Castelle C.J."/>
            <person name="Probst A.J."/>
            <person name="Thomas B.C."/>
            <person name="Singh A."/>
            <person name="Wilkins M.J."/>
            <person name="Karaoz U."/>
            <person name="Brodie E.L."/>
            <person name="Williams K.H."/>
            <person name="Hubbard S.S."/>
            <person name="Banfield J.F."/>
        </authorList>
    </citation>
    <scope>NUCLEOTIDE SEQUENCE [LARGE SCALE GENOMIC DNA]</scope>
</reference>
<protein>
    <submittedName>
        <fullName evidence="1">Uncharacterized protein</fullName>
    </submittedName>
</protein>
<evidence type="ECO:0000313" key="2">
    <source>
        <dbReference type="Proteomes" id="UP000176377"/>
    </source>
</evidence>
<sequence length="257" mass="27835">MNHGEAQKRLLAAQKLLLEPTTTREKFSSVGILVKGINRNLDDALARCEHALSTIDKVQEGAIIELSAEHLPETTEEEKRRKRLLLLFIRSWKDLKGEVARVQQELQNQGDSQTPTQQASTWGRIFRGAKGPLGLVTVIAIGLAVMQQTSVQLTIQNKGCATMYPSGSIPFSIPGLSLPKDPIKSGGSAIATLPGLPVNVDGTSRGALSMKVLTFSLTFQLPSDITDVTMDGASLLGKKTEIHLSEKDEHTLTLICS</sequence>